<feature type="transmembrane region" description="Helical" evidence="1">
    <location>
        <begin position="9"/>
        <end position="30"/>
    </location>
</feature>
<dbReference type="GO" id="GO:0008237">
    <property type="term" value="F:metallopeptidase activity"/>
    <property type="evidence" value="ECO:0007669"/>
    <property type="project" value="UniProtKB-KW"/>
</dbReference>
<feature type="transmembrane region" description="Helical" evidence="1">
    <location>
        <begin position="216"/>
        <end position="235"/>
    </location>
</feature>
<dbReference type="AlphaFoldDB" id="A0A3M8K4S8"/>
<feature type="transmembrane region" description="Helical" evidence="1">
    <location>
        <begin position="116"/>
        <end position="132"/>
    </location>
</feature>
<dbReference type="EMBL" id="PTJO01000006">
    <property type="protein sequence ID" value="RNE48211.1"/>
    <property type="molecule type" value="Genomic_DNA"/>
</dbReference>
<keyword evidence="1" id="KW-0812">Transmembrane</keyword>
<dbReference type="InterPro" id="IPR026898">
    <property type="entry name" value="PrsW"/>
</dbReference>
<feature type="transmembrane region" description="Helical" evidence="1">
    <location>
        <begin position="65"/>
        <end position="96"/>
    </location>
</feature>
<dbReference type="GO" id="GO:0006508">
    <property type="term" value="P:proteolysis"/>
    <property type="evidence" value="ECO:0007669"/>
    <property type="project" value="UniProtKB-KW"/>
</dbReference>
<dbReference type="PANTHER" id="PTHR36844">
    <property type="entry name" value="PROTEASE PRSW"/>
    <property type="match status" value="1"/>
</dbReference>
<evidence type="ECO:0000313" key="2">
    <source>
        <dbReference type="EMBL" id="RNE48211.1"/>
    </source>
</evidence>
<protein>
    <submittedName>
        <fullName evidence="2">PrsW family intramembrane metalloprotease</fullName>
    </submittedName>
</protein>
<organism evidence="2 3">
    <name type="scientific">Corynebacterium alimapuense</name>
    <dbReference type="NCBI Taxonomy" id="1576874"/>
    <lineage>
        <taxon>Bacteria</taxon>
        <taxon>Bacillati</taxon>
        <taxon>Actinomycetota</taxon>
        <taxon>Actinomycetes</taxon>
        <taxon>Mycobacteriales</taxon>
        <taxon>Corynebacteriaceae</taxon>
        <taxon>Corynebacterium</taxon>
    </lineage>
</organism>
<gene>
    <name evidence="2" type="ORF">C5L39_10115</name>
</gene>
<evidence type="ECO:0000256" key="1">
    <source>
        <dbReference type="SAM" id="Phobius"/>
    </source>
</evidence>
<keyword evidence="3" id="KW-1185">Reference proteome</keyword>
<evidence type="ECO:0000313" key="3">
    <source>
        <dbReference type="Proteomes" id="UP000266975"/>
    </source>
</evidence>
<dbReference type="PANTHER" id="PTHR36844:SF1">
    <property type="entry name" value="PROTEASE PRSW"/>
    <property type="match status" value="1"/>
</dbReference>
<dbReference type="Pfam" id="PF13367">
    <property type="entry name" value="PrsW-protease"/>
    <property type="match status" value="1"/>
</dbReference>
<feature type="transmembrane region" description="Helical" evidence="1">
    <location>
        <begin position="175"/>
        <end position="204"/>
    </location>
</feature>
<comment type="caution">
    <text evidence="2">The sequence shown here is derived from an EMBL/GenBank/DDBJ whole genome shotgun (WGS) entry which is preliminary data.</text>
</comment>
<keyword evidence="1" id="KW-1133">Transmembrane helix</keyword>
<accession>A0A3M8K4S8</accession>
<feature type="transmembrane region" description="Helical" evidence="1">
    <location>
        <begin position="139"/>
        <end position="163"/>
    </location>
</feature>
<name>A0A3M8K4S8_9CORY</name>
<keyword evidence="2" id="KW-0482">Metalloprotease</keyword>
<sequence>MSRLFRRTLAWLSVLGLPILLFFSLSNFFVSPAGTAIGLVFAALYLVLVIWLLRRSPMWPDPSGAGWLWVAACLVWGAGVSFLLVMLSGPAILALTEKWGLELTEASFGGAYPEEIGKALGVGVILFSFRALNRPWHGLITGALVGLGFEAIENVLYGAIGAVLDPNSDINGTLWLWAVRLLAGPGLHIVLSALAGWGLGLAIFSAQRSTWWRVQVAGGWLAVAFLLHFAWNLMWPQTWMLIANYLAVSIVMYPLFIWVWVRAHRDCVADDSYAYTSRSIATLSTK</sequence>
<keyword evidence="2" id="KW-0645">Protease</keyword>
<reference evidence="2 3" key="1">
    <citation type="submission" date="2018-02" db="EMBL/GenBank/DDBJ databases">
        <title>Corynebacterium alimpuense sp. nov., a marine obligate actinomycete isolated from sediments of Valparaiso bay, Chile.</title>
        <authorList>
            <person name="Claverias F."/>
            <person name="Gonzales-Siles L."/>
            <person name="Salva-Serra F."/>
            <person name="Inganaes E."/>
            <person name="Molin K."/>
            <person name="Cumsille A."/>
            <person name="Undabarrena A."/>
            <person name="Couve E."/>
            <person name="Moore E.R.B."/>
            <person name="Gomila M."/>
            <person name="Camara B."/>
        </authorList>
    </citation>
    <scope>NUCLEOTIDE SEQUENCE [LARGE SCALE GENOMIC DNA]</scope>
    <source>
        <strain evidence="2 3">CCUG 69366</strain>
    </source>
</reference>
<dbReference type="RefSeq" id="WP_123048786.1">
    <property type="nucleotide sequence ID" value="NZ_PTJO01000006.1"/>
</dbReference>
<dbReference type="OrthoDB" id="9785431at2"/>
<keyword evidence="1" id="KW-0472">Membrane</keyword>
<dbReference type="Proteomes" id="UP000266975">
    <property type="component" value="Unassembled WGS sequence"/>
</dbReference>
<feature type="transmembrane region" description="Helical" evidence="1">
    <location>
        <begin position="36"/>
        <end position="53"/>
    </location>
</feature>
<feature type="transmembrane region" description="Helical" evidence="1">
    <location>
        <begin position="241"/>
        <end position="261"/>
    </location>
</feature>
<proteinExistence type="predicted"/>
<keyword evidence="2" id="KW-0378">Hydrolase</keyword>